<comment type="caution">
    <text evidence="1">The sequence shown here is derived from an EMBL/GenBank/DDBJ whole genome shotgun (WGS) entry which is preliminary data.</text>
</comment>
<sequence length="91" mass="10298">MAVWALTKSYESRILPHLIALLDRVVNDTNQENLTYQTLLGIINIGIPSSYQDVSLATIRKASEHGHGRVQETATRYLENYSQNIHKNESS</sequence>
<proteinExistence type="predicted"/>
<dbReference type="EMBL" id="JACJSG010000058">
    <property type="protein sequence ID" value="MBD2504729.1"/>
    <property type="molecule type" value="Genomic_DNA"/>
</dbReference>
<accession>A0ABR8DC91</accession>
<evidence type="ECO:0000313" key="1">
    <source>
        <dbReference type="EMBL" id="MBD2504729.1"/>
    </source>
</evidence>
<dbReference type="RefSeq" id="WP_190478812.1">
    <property type="nucleotide sequence ID" value="NZ_JACJSG010000058.1"/>
</dbReference>
<dbReference type="Proteomes" id="UP000661112">
    <property type="component" value="Unassembled WGS sequence"/>
</dbReference>
<protein>
    <recommendedName>
        <fullName evidence="3">HEAT repeat domain-containing protein</fullName>
    </recommendedName>
</protein>
<keyword evidence="2" id="KW-1185">Reference proteome</keyword>
<organism evidence="1 2">
    <name type="scientific">Anabaena azotica FACHB-119</name>
    <dbReference type="NCBI Taxonomy" id="947527"/>
    <lineage>
        <taxon>Bacteria</taxon>
        <taxon>Bacillati</taxon>
        <taxon>Cyanobacteriota</taxon>
        <taxon>Cyanophyceae</taxon>
        <taxon>Nostocales</taxon>
        <taxon>Nostocaceae</taxon>
        <taxon>Anabaena</taxon>
        <taxon>Anabaena azotica</taxon>
    </lineage>
</organism>
<gene>
    <name evidence="1" type="ORF">H6G83_29685</name>
</gene>
<reference evidence="1 2" key="1">
    <citation type="journal article" date="2020" name="ISME J.">
        <title>Comparative genomics reveals insights into cyanobacterial evolution and habitat adaptation.</title>
        <authorList>
            <person name="Chen M.Y."/>
            <person name="Teng W.K."/>
            <person name="Zhao L."/>
            <person name="Hu C.X."/>
            <person name="Zhou Y.K."/>
            <person name="Han B.P."/>
            <person name="Song L.R."/>
            <person name="Shu W.S."/>
        </authorList>
    </citation>
    <scope>NUCLEOTIDE SEQUENCE [LARGE SCALE GENOMIC DNA]</scope>
    <source>
        <strain evidence="1 2">FACHB-119</strain>
    </source>
</reference>
<evidence type="ECO:0000313" key="2">
    <source>
        <dbReference type="Proteomes" id="UP000661112"/>
    </source>
</evidence>
<evidence type="ECO:0008006" key="3">
    <source>
        <dbReference type="Google" id="ProtNLM"/>
    </source>
</evidence>
<name>A0ABR8DC91_9NOST</name>